<dbReference type="RefSeq" id="WP_103938679.1">
    <property type="nucleotide sequence ID" value="NZ_FNVO01000006.1"/>
</dbReference>
<reference evidence="2" key="1">
    <citation type="submission" date="2016-10" db="EMBL/GenBank/DDBJ databases">
        <authorList>
            <person name="Varghese N."/>
            <person name="Submissions S."/>
        </authorList>
    </citation>
    <scope>NUCLEOTIDE SEQUENCE [LARGE SCALE GENOMIC DNA]</scope>
    <source>
        <strain evidence="2">DSM 43163</strain>
    </source>
</reference>
<protein>
    <submittedName>
        <fullName evidence="1">Uncharacterized protein</fullName>
    </submittedName>
</protein>
<evidence type="ECO:0000313" key="1">
    <source>
        <dbReference type="EMBL" id="SEG54470.1"/>
    </source>
</evidence>
<dbReference type="Proteomes" id="UP000236723">
    <property type="component" value="Unassembled WGS sequence"/>
</dbReference>
<organism evidence="1 2">
    <name type="scientific">Thermomonospora echinospora</name>
    <dbReference type="NCBI Taxonomy" id="1992"/>
    <lineage>
        <taxon>Bacteria</taxon>
        <taxon>Bacillati</taxon>
        <taxon>Actinomycetota</taxon>
        <taxon>Actinomycetes</taxon>
        <taxon>Streptosporangiales</taxon>
        <taxon>Thermomonosporaceae</taxon>
        <taxon>Thermomonospora</taxon>
    </lineage>
</organism>
<proteinExistence type="predicted"/>
<sequence length="59" mass="6136">MTSALTRFVGVRADAAEEMRAMTVAQESSLLTDDLLSRFGECAAVHEIVGKAALGLAGP</sequence>
<evidence type="ECO:0000313" key="2">
    <source>
        <dbReference type="Proteomes" id="UP000236723"/>
    </source>
</evidence>
<accession>A0A1H6B1I6</accession>
<dbReference type="AlphaFoldDB" id="A0A1H6B1I6"/>
<gene>
    <name evidence="1" type="ORF">SAMN04489712_106159</name>
</gene>
<name>A0A1H6B1I6_9ACTN</name>
<keyword evidence="2" id="KW-1185">Reference proteome</keyword>
<dbReference type="EMBL" id="FNVO01000006">
    <property type="protein sequence ID" value="SEG54470.1"/>
    <property type="molecule type" value="Genomic_DNA"/>
</dbReference>